<evidence type="ECO:0000313" key="3">
    <source>
        <dbReference type="EMBL" id="KAF3555266.1"/>
    </source>
</evidence>
<protein>
    <submittedName>
        <fullName evidence="3">Uncharacterized protein</fullName>
    </submittedName>
</protein>
<dbReference type="AlphaFoldDB" id="A0A8S9QQB9"/>
<proteinExistence type="predicted"/>
<sequence>MTNRAGSRRRVDSPVSRSDSSLDPGTGSEYDLAAPPSICVCISSVDRSCFFSPEERASSFIPGQIAIYEAFFDIGFRGVIPALVASLCDFFKISPSQLNPPSWRLLVAIQNLGDLENLSFGINEVLFSYHLAPLNGNEGRLHLRPRSGLPIMEELQKGDRKGSAFSKKWQERYISVMLSGHSYHWNFIAGTHPVLPEGEDTVVRARQLPLDRRQVPFLLSNMSGNTSNDPFAAYQEAAKVMSAKKGSASRTVSGGDLVITVSRRAATVKIEPSALVFPQDGTILSSGEPSEVVQVLQGGLLRTISQLFHFGERLSIESSLVSQEELDDLKRQVSEEKAQRLAREMEICDLKDKLKDMERTAEIASADTLSIGKKNQELEEAIETLRLEMVMAVNGARVTARWELMREWLQKKSNQWDLAKALEQYKTVTLEEAQNKGALVPTFEDELAVPHVSGMDIDLRHGGFVDDIRVASVISNNLSEVCRLLSDLGDLGRMGSRCHDRRRTSGSGRLRFLGTLGPCNDHTSWVSYDWISSGDPGVSWRILISIEPGGRFLGNPWVLDPEGPQSATLGEATLSTCWVKLVTIEFPCCMLLSAESHYQTWRMLVWVKTQFQLLPFFPYIFLRLLFPIPALLAFPYLLLRAGSRRRVDSPVSRSDSSPDPGTGSEYDLAAPLPYAYASPQTIGPASSVSKDDLVEWWRKYSLSSSIILRIPASKERASSFIPGQIAFYEAFFDIGFRGVIPALVASLCDFFEISPSQLNTPSWRLLVAIQNLGDLEKLSFGINEVLFSYHLAPLNGCEGRLHLHPCSGSPIVEELQKGDCKGSAFSKKCQERYIFVMLPGHSYHWNNIAGMHPVLPEGEDTVVRASQLPLDRRQVPFLLSDSVLHRSSLWGNMSGNTSNNLFAAYQNTAKVMSAKKGSASRTVSGGDLVITGSRRVVTVKIEPSAVVQTKKSRGGGMATRSSQQSAEAAHSVGSLATALSNFNLQVYPQDGTILPSGEPSEVVQVLQGGLVRVSQGELDDLKRQASEEKAQRVAREMEIRDLKDKLKDMEMTAEISLADTLNIGKKNQELEEAIETLRLEMVMAVNGARVTARWELMSEWLQKKSNQWDLAKALEQYKTVALEEAQNKGAPVPTFEDEPAVPHVSGMDIGDIHIASLIALFSKDRRLLSDLGTSWVSYDWISSGDPGVGWRILIILGPGGLFLGNPWVLDPELLKPGTKVLKRPHFAILGEATLGTCWGIAFYRSEAGHYRVLVLHAAF</sequence>
<dbReference type="Proteomes" id="UP000712600">
    <property type="component" value="Unassembled WGS sequence"/>
</dbReference>
<feature type="region of interest" description="Disordered" evidence="2">
    <location>
        <begin position="1"/>
        <end position="29"/>
    </location>
</feature>
<evidence type="ECO:0000313" key="4">
    <source>
        <dbReference type="Proteomes" id="UP000712600"/>
    </source>
</evidence>
<keyword evidence="1" id="KW-0175">Coiled coil</keyword>
<reference evidence="3" key="1">
    <citation type="submission" date="2019-12" db="EMBL/GenBank/DDBJ databases">
        <title>Genome sequencing and annotation of Brassica cretica.</title>
        <authorList>
            <person name="Studholme D.J."/>
            <person name="Sarris P."/>
        </authorList>
    </citation>
    <scope>NUCLEOTIDE SEQUENCE</scope>
    <source>
        <strain evidence="3">PFS-109/04</strain>
        <tissue evidence="3">Leaf</tissue>
    </source>
</reference>
<accession>A0A8S9QQB9</accession>
<organism evidence="3 4">
    <name type="scientific">Brassica cretica</name>
    <name type="common">Mustard</name>
    <dbReference type="NCBI Taxonomy" id="69181"/>
    <lineage>
        <taxon>Eukaryota</taxon>
        <taxon>Viridiplantae</taxon>
        <taxon>Streptophyta</taxon>
        <taxon>Embryophyta</taxon>
        <taxon>Tracheophyta</taxon>
        <taxon>Spermatophyta</taxon>
        <taxon>Magnoliopsida</taxon>
        <taxon>eudicotyledons</taxon>
        <taxon>Gunneridae</taxon>
        <taxon>Pentapetalae</taxon>
        <taxon>rosids</taxon>
        <taxon>malvids</taxon>
        <taxon>Brassicales</taxon>
        <taxon>Brassicaceae</taxon>
        <taxon>Brassiceae</taxon>
        <taxon>Brassica</taxon>
    </lineage>
</organism>
<feature type="coiled-coil region" evidence="1">
    <location>
        <begin position="1011"/>
        <end position="1038"/>
    </location>
</feature>
<evidence type="ECO:0000256" key="2">
    <source>
        <dbReference type="SAM" id="MobiDB-lite"/>
    </source>
</evidence>
<name>A0A8S9QQB9_BRACR</name>
<evidence type="ECO:0000256" key="1">
    <source>
        <dbReference type="SAM" id="Coils"/>
    </source>
</evidence>
<gene>
    <name evidence="3" type="ORF">F2Q69_00013219</name>
</gene>
<comment type="caution">
    <text evidence="3">The sequence shown here is derived from an EMBL/GenBank/DDBJ whole genome shotgun (WGS) entry which is preliminary data.</text>
</comment>
<dbReference type="EMBL" id="QGKX02000996">
    <property type="protein sequence ID" value="KAF3555266.1"/>
    <property type="molecule type" value="Genomic_DNA"/>
</dbReference>
<dbReference type="PANTHER" id="PTHR31099">
    <property type="entry name" value="OS06G0165300 PROTEIN"/>
    <property type="match status" value="1"/>
</dbReference>
<dbReference type="PANTHER" id="PTHR31099:SF49">
    <property type="entry name" value="MYOSIN HEAVY CHAIN-LIKE PROTEIN"/>
    <property type="match status" value="1"/>
</dbReference>